<evidence type="ECO:0000256" key="1">
    <source>
        <dbReference type="SAM" id="MobiDB-lite"/>
    </source>
</evidence>
<accession>A0AAC9L9Q7</accession>
<keyword evidence="3" id="KW-1185">Reference proteome</keyword>
<dbReference type="EMBL" id="CP016076">
    <property type="protein sequence ID" value="APU12939.1"/>
    <property type="molecule type" value="Genomic_DNA"/>
</dbReference>
<dbReference type="Proteomes" id="UP000185511">
    <property type="component" value="Chromosome"/>
</dbReference>
<sequence>MTSTLARPLPNVVLPEESQTTGDVGPVGATFQQVGVRSGVGVGQRGEPVPIAEHRAVAAGSLDLMVFAQPVGLVTVVVVDGRVRLDRHNGTGRGGVFADHQVVLGRQGGGSTRHVLPTADPVLILALDAPFLGIPPLLAPETLPNLVLVPRSTARIHAPTDRERIAWESYGLLTAAEHGSTIATISQFMHTHLGREYHIPDHALRGLPDGLSPSDWQLSLPADLPEPASAGFLFSMGRAVPYKGFDDLLDALTVLRAQGTAVPHLVLAAVTDHPEPGDYQHQLARTIARRCLDVTLLTRFDPDIRCMLVHPALAAVVVPSRAEPFGRVCLWSPMPPEPLRS</sequence>
<gene>
    <name evidence="2" type="ORF">UA74_04300</name>
</gene>
<keyword evidence="2" id="KW-0808">Transferase</keyword>
<protein>
    <submittedName>
        <fullName evidence="2">Glycosyl transferase group 1</fullName>
    </submittedName>
</protein>
<reference evidence="3" key="1">
    <citation type="submission" date="2016-06" db="EMBL/GenBank/DDBJ databases">
        <title>Complete genome sequence of Actinoalloteichus fjordicus DSM 46855 (=ADI127-17), type strain of the new species Actinoalloteichus fjordicus.</title>
        <authorList>
            <person name="Ruckert C."/>
            <person name="Nouioui I."/>
            <person name="Willmese J."/>
            <person name="van Wezel G."/>
            <person name="Klenk H.-P."/>
            <person name="Kalinowski J."/>
            <person name="Zotchev S.B."/>
        </authorList>
    </citation>
    <scope>NUCLEOTIDE SEQUENCE [LARGE SCALE GENOMIC DNA]</scope>
    <source>
        <strain evidence="3">ADI127-7</strain>
    </source>
</reference>
<organism evidence="2 3">
    <name type="scientific">Actinoalloteichus fjordicus</name>
    <dbReference type="NCBI Taxonomy" id="1612552"/>
    <lineage>
        <taxon>Bacteria</taxon>
        <taxon>Bacillati</taxon>
        <taxon>Actinomycetota</taxon>
        <taxon>Actinomycetes</taxon>
        <taxon>Pseudonocardiales</taxon>
        <taxon>Pseudonocardiaceae</taxon>
        <taxon>Actinoalloteichus</taxon>
    </lineage>
</organism>
<feature type="region of interest" description="Disordered" evidence="1">
    <location>
        <begin position="1"/>
        <end position="26"/>
    </location>
</feature>
<dbReference type="KEGG" id="acad:UA74_04300"/>
<dbReference type="GO" id="GO:0016740">
    <property type="term" value="F:transferase activity"/>
    <property type="evidence" value="ECO:0007669"/>
    <property type="project" value="UniProtKB-KW"/>
</dbReference>
<name>A0AAC9L9Q7_9PSEU</name>
<dbReference type="AlphaFoldDB" id="A0AAC9L9Q7"/>
<evidence type="ECO:0000313" key="2">
    <source>
        <dbReference type="EMBL" id="APU12939.1"/>
    </source>
</evidence>
<evidence type="ECO:0000313" key="3">
    <source>
        <dbReference type="Proteomes" id="UP000185511"/>
    </source>
</evidence>
<proteinExistence type="predicted"/>
<dbReference type="Gene3D" id="3.40.50.2000">
    <property type="entry name" value="Glycogen Phosphorylase B"/>
    <property type="match status" value="1"/>
</dbReference>
<dbReference type="SUPFAM" id="SSF53756">
    <property type="entry name" value="UDP-Glycosyltransferase/glycogen phosphorylase"/>
    <property type="match status" value="1"/>
</dbReference>